<proteinExistence type="predicted"/>
<gene>
    <name evidence="2" type="ORF">WR25_10227</name>
</gene>
<protein>
    <submittedName>
        <fullName evidence="2">Uncharacterized protein</fullName>
    </submittedName>
</protein>
<feature type="region of interest" description="Disordered" evidence="1">
    <location>
        <begin position="121"/>
        <end position="188"/>
    </location>
</feature>
<dbReference type="EMBL" id="LIAE01007156">
    <property type="protein sequence ID" value="PAV81544.1"/>
    <property type="molecule type" value="Genomic_DNA"/>
</dbReference>
<feature type="compositionally biased region" description="Polar residues" evidence="1">
    <location>
        <begin position="171"/>
        <end position="181"/>
    </location>
</feature>
<comment type="caution">
    <text evidence="2">The sequence shown here is derived from an EMBL/GenBank/DDBJ whole genome shotgun (WGS) entry which is preliminary data.</text>
</comment>
<dbReference type="Proteomes" id="UP000218231">
    <property type="component" value="Unassembled WGS sequence"/>
</dbReference>
<keyword evidence="3" id="KW-1185">Reference proteome</keyword>
<sequence length="188" mass="21663">MRREDHSITSNTAFFKNRNFTHPTLINRVIPFITTAEKPPCKTTRAPAILAQINPRTTFKPMFFNHPKPFALAKSKYFAANPKLRTMVTIKPLSVTPRVSATCFKNKPYNDASNENQCSKAINDSGTNFNPQHYHSNTHHDFNHDQDYTSTDFTRNEHYEHHHNRSASIGCASQHSNPSNYRKFRVQT</sequence>
<reference evidence="2 3" key="1">
    <citation type="journal article" date="2017" name="Curr. Biol.">
        <title>Genome architecture and evolution of a unichromosomal asexual nematode.</title>
        <authorList>
            <person name="Fradin H."/>
            <person name="Zegar C."/>
            <person name="Gutwein M."/>
            <person name="Lucas J."/>
            <person name="Kovtun M."/>
            <person name="Corcoran D."/>
            <person name="Baugh L.R."/>
            <person name="Kiontke K."/>
            <person name="Gunsalus K."/>
            <person name="Fitch D.H."/>
            <person name="Piano F."/>
        </authorList>
    </citation>
    <scope>NUCLEOTIDE SEQUENCE [LARGE SCALE GENOMIC DNA]</scope>
    <source>
        <strain evidence="2">PF1309</strain>
    </source>
</reference>
<evidence type="ECO:0000313" key="3">
    <source>
        <dbReference type="Proteomes" id="UP000218231"/>
    </source>
</evidence>
<evidence type="ECO:0000256" key="1">
    <source>
        <dbReference type="SAM" id="MobiDB-lite"/>
    </source>
</evidence>
<dbReference type="AlphaFoldDB" id="A0A2A2L5X4"/>
<name>A0A2A2L5X4_9BILA</name>
<evidence type="ECO:0000313" key="2">
    <source>
        <dbReference type="EMBL" id="PAV81544.1"/>
    </source>
</evidence>
<organism evidence="2 3">
    <name type="scientific">Diploscapter pachys</name>
    <dbReference type="NCBI Taxonomy" id="2018661"/>
    <lineage>
        <taxon>Eukaryota</taxon>
        <taxon>Metazoa</taxon>
        <taxon>Ecdysozoa</taxon>
        <taxon>Nematoda</taxon>
        <taxon>Chromadorea</taxon>
        <taxon>Rhabditida</taxon>
        <taxon>Rhabditina</taxon>
        <taxon>Rhabditomorpha</taxon>
        <taxon>Rhabditoidea</taxon>
        <taxon>Rhabditidae</taxon>
        <taxon>Diploscapter</taxon>
    </lineage>
</organism>
<feature type="compositionally biased region" description="Basic and acidic residues" evidence="1">
    <location>
        <begin position="138"/>
        <end position="147"/>
    </location>
</feature>
<accession>A0A2A2L5X4</accession>
<feature type="compositionally biased region" description="Polar residues" evidence="1">
    <location>
        <begin position="121"/>
        <end position="135"/>
    </location>
</feature>